<protein>
    <submittedName>
        <fullName evidence="1">DUF4783 domain-containing protein</fullName>
    </submittedName>
</protein>
<dbReference type="AlphaFoldDB" id="A0AAE3IMV5"/>
<comment type="caution">
    <text evidence="1">The sequence shown here is derived from an EMBL/GenBank/DDBJ whole genome shotgun (WGS) entry which is preliminary data.</text>
</comment>
<gene>
    <name evidence="1" type="ORF">OD355_05395</name>
</gene>
<dbReference type="Gene3D" id="3.10.450.50">
    <property type="match status" value="1"/>
</dbReference>
<reference evidence="1" key="1">
    <citation type="submission" date="2022-10" db="EMBL/GenBank/DDBJ databases">
        <authorList>
            <person name="Kim H.S."/>
            <person name="Kim J.-S."/>
            <person name="Suh M.K."/>
            <person name="Eom M.K."/>
            <person name="Lee J.-S."/>
        </authorList>
    </citation>
    <scope>NUCLEOTIDE SEQUENCE</scope>
    <source>
        <strain evidence="1">LIP-5</strain>
    </source>
</reference>
<dbReference type="Pfam" id="PF16022">
    <property type="entry name" value="DUF4783"/>
    <property type="match status" value="1"/>
</dbReference>
<dbReference type="Proteomes" id="UP001209317">
    <property type="component" value="Unassembled WGS sequence"/>
</dbReference>
<organism evidence="1 2">
    <name type="scientific">Haoranjiania flava</name>
    <dbReference type="NCBI Taxonomy" id="1856322"/>
    <lineage>
        <taxon>Bacteria</taxon>
        <taxon>Pseudomonadati</taxon>
        <taxon>Bacteroidota</taxon>
        <taxon>Chitinophagia</taxon>
        <taxon>Chitinophagales</taxon>
        <taxon>Chitinophagaceae</taxon>
        <taxon>Haoranjiania</taxon>
    </lineage>
</organism>
<sequence>MALLFVSLLQTPLLAVNDKSETDAAFYTPSVVNIDIIQALKEADVNKISRYFSDVIDFKLPERDEMRSVSRSQASITLKTFFDSEKISGFNLISQRELGSTKYIAGKLQGTRDYNITLMIKESGGRDNIITVRIN</sequence>
<dbReference type="RefSeq" id="WP_263037438.1">
    <property type="nucleotide sequence ID" value="NZ_JAOTPL010000005.1"/>
</dbReference>
<evidence type="ECO:0000313" key="1">
    <source>
        <dbReference type="EMBL" id="MCU7693950.1"/>
    </source>
</evidence>
<dbReference type="InterPro" id="IPR031977">
    <property type="entry name" value="DUF4783"/>
</dbReference>
<keyword evidence="2" id="KW-1185">Reference proteome</keyword>
<accession>A0AAE3IMV5</accession>
<name>A0AAE3IMV5_9BACT</name>
<dbReference type="EMBL" id="JAOTPL010000005">
    <property type="protein sequence ID" value="MCU7693950.1"/>
    <property type="molecule type" value="Genomic_DNA"/>
</dbReference>
<proteinExistence type="predicted"/>
<evidence type="ECO:0000313" key="2">
    <source>
        <dbReference type="Proteomes" id="UP001209317"/>
    </source>
</evidence>